<evidence type="ECO:0000313" key="3">
    <source>
        <dbReference type="EMBL" id="EIC01423.1"/>
    </source>
</evidence>
<dbReference type="eggNOG" id="ENOG5031DXJ">
    <property type="taxonomic scope" value="Bacteria"/>
</dbReference>
<gene>
    <name evidence="3" type="ORF">TresaDRAFT_1315</name>
</gene>
<dbReference type="Pfam" id="PF24722">
    <property type="entry name" value="DUF7674"/>
    <property type="match status" value="1"/>
</dbReference>
<dbReference type="Proteomes" id="UP000003571">
    <property type="component" value="Unassembled WGS sequence"/>
</dbReference>
<dbReference type="Pfam" id="PF16804">
    <property type="entry name" value="DUF5071"/>
    <property type="match status" value="1"/>
</dbReference>
<accession>H7EM15</accession>
<keyword evidence="4" id="KW-1185">Reference proteome</keyword>
<dbReference type="InterPro" id="IPR038692">
    <property type="entry name" value="Cthe_2751_sf"/>
</dbReference>
<feature type="domain" description="DUF7674" evidence="2">
    <location>
        <begin position="6"/>
        <end position="105"/>
    </location>
</feature>
<dbReference type="STRING" id="907348.TresaDRAFT_1315"/>
<protein>
    <submittedName>
        <fullName evidence="3">Uncharacterized protein</fullName>
    </submittedName>
</protein>
<evidence type="ECO:0000259" key="2">
    <source>
        <dbReference type="Pfam" id="PF24722"/>
    </source>
</evidence>
<dbReference type="PATRIC" id="fig|907348.3.peg.1964"/>
<organism evidence="3 4">
    <name type="scientific">Treponema saccharophilum DSM 2985</name>
    <dbReference type="NCBI Taxonomy" id="907348"/>
    <lineage>
        <taxon>Bacteria</taxon>
        <taxon>Pseudomonadati</taxon>
        <taxon>Spirochaetota</taxon>
        <taxon>Spirochaetia</taxon>
        <taxon>Spirochaetales</taxon>
        <taxon>Treponemataceae</taxon>
        <taxon>Treponema</taxon>
    </lineage>
</organism>
<dbReference type="EMBL" id="AGRW01000050">
    <property type="protein sequence ID" value="EIC01423.1"/>
    <property type="molecule type" value="Genomic_DNA"/>
</dbReference>
<sequence>MKNLYDSITEHFPEFDFEKRDFAWADFFTAGDFAQFITQKIRENEPIKKYLHFIEDLLFEAGDDENKKNLVQSGIFESLQNICSEAERSKIEQQLFPLSRQCWTKMNSDFEELLNNCEICLCKMPESRPSDFCFSLFYGSVFVDFAKKCGLIYLLRISFDGFGCYSVPGDSNPLGKERSKSFLKIVRGGMKDKNALLGLIKTALKINRPLLDADEPLKKYKLLDNANFHFILCRDKFDVASIEKITELELRTNSELYAGLLECFMDMNWPVAKVALSKMIFDDKKVVPYLKAVLASGDDEWIYFVKENVLPLMSMKIKKALKRVEK</sequence>
<dbReference type="InterPro" id="IPR056091">
    <property type="entry name" value="DUF7674"/>
</dbReference>
<dbReference type="AlphaFoldDB" id="H7EM15"/>
<feature type="domain" description="DUF5071" evidence="1">
    <location>
        <begin position="232"/>
        <end position="322"/>
    </location>
</feature>
<name>H7EM15_9SPIR</name>
<evidence type="ECO:0000259" key="1">
    <source>
        <dbReference type="Pfam" id="PF16804"/>
    </source>
</evidence>
<dbReference type="InterPro" id="IPR031837">
    <property type="entry name" value="DUF5071"/>
</dbReference>
<evidence type="ECO:0000313" key="4">
    <source>
        <dbReference type="Proteomes" id="UP000003571"/>
    </source>
</evidence>
<comment type="caution">
    <text evidence="3">The sequence shown here is derived from an EMBL/GenBank/DDBJ whole genome shotgun (WGS) entry which is preliminary data.</text>
</comment>
<proteinExistence type="predicted"/>
<dbReference type="Gene3D" id="1.25.40.750">
    <property type="entry name" value="Domain of unknown function DUF5071"/>
    <property type="match status" value="1"/>
</dbReference>
<reference evidence="3 4" key="1">
    <citation type="submission" date="2011-09" db="EMBL/GenBank/DDBJ databases">
        <title>The draft genome of Treponema saccharophilum DSM 2985.</title>
        <authorList>
            <consortium name="US DOE Joint Genome Institute (JGI-PGF)"/>
            <person name="Lucas S."/>
            <person name="Copeland A."/>
            <person name="Lapidus A."/>
            <person name="Glavina del Rio T."/>
            <person name="Dalin E."/>
            <person name="Tice H."/>
            <person name="Bruce D."/>
            <person name="Goodwin L."/>
            <person name="Pitluck S."/>
            <person name="Peters L."/>
            <person name="Kyrpides N."/>
            <person name="Mavromatis K."/>
            <person name="Ivanova N."/>
            <person name="Markowitz V."/>
            <person name="Cheng J.-F."/>
            <person name="Hugenholtz P."/>
            <person name="Woyke T."/>
            <person name="Wu D."/>
            <person name="Gronow S."/>
            <person name="Wellnitz S."/>
            <person name="Brambilla E."/>
            <person name="Klenk H.-P."/>
            <person name="Eisen J.A."/>
        </authorList>
    </citation>
    <scope>NUCLEOTIDE SEQUENCE [LARGE SCALE GENOMIC DNA]</scope>
    <source>
        <strain evidence="3 4">DSM 2985</strain>
    </source>
</reference>